<evidence type="ECO:0000313" key="7">
    <source>
        <dbReference type="Proteomes" id="UP001501074"/>
    </source>
</evidence>
<dbReference type="PANTHER" id="PTHR47506">
    <property type="entry name" value="TRANSCRIPTIONAL REGULATORY PROTEIN"/>
    <property type="match status" value="1"/>
</dbReference>
<sequence>MFIWSYGGVMSRQQDERPAPGSARRDAVLESALGTFARFGYRKTSMEEVARAARISRPGLYFLFDSKEALFRAAATQMLERDIAAVERVLADPDRPLGERLLEAFDQWAGRYVGPLARDITEVIEANPDLLGPIAQTLSQRFGQLLTDAIAAVCGPDSAARAAPTLISTSIGLKRQVASQELYRERLATAIDLYLTGCR</sequence>
<keyword evidence="3" id="KW-0804">Transcription</keyword>
<proteinExistence type="predicted"/>
<evidence type="ECO:0000256" key="1">
    <source>
        <dbReference type="ARBA" id="ARBA00023015"/>
    </source>
</evidence>
<feature type="domain" description="HTH tetR-type" evidence="5">
    <location>
        <begin position="22"/>
        <end position="82"/>
    </location>
</feature>
<keyword evidence="1" id="KW-0805">Transcription regulation</keyword>
<keyword evidence="7" id="KW-1185">Reference proteome</keyword>
<dbReference type="SUPFAM" id="SSF46689">
    <property type="entry name" value="Homeodomain-like"/>
    <property type="match status" value="1"/>
</dbReference>
<reference evidence="7" key="1">
    <citation type="journal article" date="2019" name="Int. J. Syst. Evol. Microbiol.">
        <title>The Global Catalogue of Microorganisms (GCM) 10K type strain sequencing project: providing services to taxonomists for standard genome sequencing and annotation.</title>
        <authorList>
            <consortium name="The Broad Institute Genomics Platform"/>
            <consortium name="The Broad Institute Genome Sequencing Center for Infectious Disease"/>
            <person name="Wu L."/>
            <person name="Ma J."/>
        </authorList>
    </citation>
    <scope>NUCLEOTIDE SEQUENCE [LARGE SCALE GENOMIC DNA]</scope>
    <source>
        <strain evidence="7">JCM 16902</strain>
    </source>
</reference>
<dbReference type="PROSITE" id="PS50977">
    <property type="entry name" value="HTH_TETR_2"/>
    <property type="match status" value="1"/>
</dbReference>
<evidence type="ECO:0000256" key="3">
    <source>
        <dbReference type="ARBA" id="ARBA00023163"/>
    </source>
</evidence>
<evidence type="ECO:0000259" key="5">
    <source>
        <dbReference type="PROSITE" id="PS50977"/>
    </source>
</evidence>
<evidence type="ECO:0000256" key="2">
    <source>
        <dbReference type="ARBA" id="ARBA00023125"/>
    </source>
</evidence>
<dbReference type="InterPro" id="IPR001647">
    <property type="entry name" value="HTH_TetR"/>
</dbReference>
<keyword evidence="2 4" id="KW-0238">DNA-binding</keyword>
<dbReference type="Proteomes" id="UP001501074">
    <property type="component" value="Unassembled WGS sequence"/>
</dbReference>
<name>A0ABP6Z194_9ACTN</name>
<comment type="caution">
    <text evidence="6">The sequence shown here is derived from an EMBL/GenBank/DDBJ whole genome shotgun (WGS) entry which is preliminary data.</text>
</comment>
<dbReference type="PANTHER" id="PTHR47506:SF7">
    <property type="entry name" value="TRANSCRIPTIONAL REGULATORY PROTEIN"/>
    <property type="match status" value="1"/>
</dbReference>
<evidence type="ECO:0000256" key="4">
    <source>
        <dbReference type="PROSITE-ProRule" id="PRU00335"/>
    </source>
</evidence>
<organism evidence="6 7">
    <name type="scientific">Kineosporia mesophila</name>
    <dbReference type="NCBI Taxonomy" id="566012"/>
    <lineage>
        <taxon>Bacteria</taxon>
        <taxon>Bacillati</taxon>
        <taxon>Actinomycetota</taxon>
        <taxon>Actinomycetes</taxon>
        <taxon>Kineosporiales</taxon>
        <taxon>Kineosporiaceae</taxon>
        <taxon>Kineosporia</taxon>
    </lineage>
</organism>
<accession>A0ABP6Z194</accession>
<dbReference type="EMBL" id="BAAAZO010000001">
    <property type="protein sequence ID" value="GAA3594119.1"/>
    <property type="molecule type" value="Genomic_DNA"/>
</dbReference>
<protein>
    <submittedName>
        <fullName evidence="6">TetR/AcrR family transcriptional regulator</fullName>
    </submittedName>
</protein>
<dbReference type="PRINTS" id="PR00455">
    <property type="entry name" value="HTHTETR"/>
</dbReference>
<gene>
    <name evidence="6" type="ORF">GCM10022223_06390</name>
</gene>
<feature type="DNA-binding region" description="H-T-H motif" evidence="4">
    <location>
        <begin position="45"/>
        <end position="64"/>
    </location>
</feature>
<evidence type="ECO:0000313" key="6">
    <source>
        <dbReference type="EMBL" id="GAA3594119.1"/>
    </source>
</evidence>
<dbReference type="Gene3D" id="1.10.357.10">
    <property type="entry name" value="Tetracycline Repressor, domain 2"/>
    <property type="match status" value="1"/>
</dbReference>
<dbReference type="Pfam" id="PF00440">
    <property type="entry name" value="TetR_N"/>
    <property type="match status" value="1"/>
</dbReference>
<dbReference type="InterPro" id="IPR009057">
    <property type="entry name" value="Homeodomain-like_sf"/>
</dbReference>